<evidence type="ECO:0000313" key="4">
    <source>
        <dbReference type="Proteomes" id="UP000253958"/>
    </source>
</evidence>
<dbReference type="InterPro" id="IPR001736">
    <property type="entry name" value="PLipase_D/transphosphatidylase"/>
</dbReference>
<reference evidence="3 4" key="1">
    <citation type="submission" date="2018-07" db="EMBL/GenBank/DDBJ databases">
        <authorList>
            <person name="Ye Y."/>
        </authorList>
    </citation>
    <scope>NUCLEOTIDE SEQUENCE [LARGE SCALE GENOMIC DNA]</scope>
    <source>
        <strain evidence="4">H14(2018)</strain>
    </source>
</reference>
<dbReference type="Pfam" id="PF13091">
    <property type="entry name" value="PLDc_2"/>
    <property type="match status" value="1"/>
</dbReference>
<name>A0A6N3JTW1_9ACTN</name>
<dbReference type="EMBL" id="CP031263">
    <property type="protein sequence ID" value="AXH88453.1"/>
    <property type="molecule type" value="Genomic_DNA"/>
</dbReference>
<dbReference type="GO" id="GO:0006793">
    <property type="term" value="P:phosphorus metabolic process"/>
    <property type="evidence" value="ECO:0007669"/>
    <property type="project" value="UniProtKB-ARBA"/>
</dbReference>
<dbReference type="Gene3D" id="3.30.870.10">
    <property type="entry name" value="Endonuclease Chain A"/>
    <property type="match status" value="1"/>
</dbReference>
<evidence type="ECO:0000313" key="3">
    <source>
        <dbReference type="EMBL" id="AXH88453.1"/>
    </source>
</evidence>
<reference evidence="3 4" key="2">
    <citation type="submission" date="2018-08" db="EMBL/GenBank/DDBJ databases">
        <title>Streptomyces kandeliansis sp. nov., an endophytic bacterium isolated from mangrove plant.</title>
        <authorList>
            <person name="Wang R."/>
        </authorList>
    </citation>
    <scope>NUCLEOTIDE SEQUENCE [LARGE SCALE GENOMIC DNA]</scope>
    <source>
        <strain evidence="4">H14(2018)</strain>
    </source>
</reference>
<proteinExistence type="predicted"/>
<dbReference type="GO" id="GO:0003824">
    <property type="term" value="F:catalytic activity"/>
    <property type="evidence" value="ECO:0007669"/>
    <property type="project" value="InterPro"/>
</dbReference>
<dbReference type="SUPFAM" id="SSF56024">
    <property type="entry name" value="Phospholipase D/nuclease"/>
    <property type="match status" value="1"/>
</dbReference>
<dbReference type="CDD" id="cd09117">
    <property type="entry name" value="PLDc_Bfil_DEXD_like"/>
    <property type="match status" value="1"/>
</dbReference>
<evidence type="ECO:0000259" key="2">
    <source>
        <dbReference type="PROSITE" id="PS50035"/>
    </source>
</evidence>
<feature type="domain" description="PLD phosphodiesterase" evidence="2">
    <location>
        <begin position="110"/>
        <end position="139"/>
    </location>
</feature>
<evidence type="ECO:0000256" key="1">
    <source>
        <dbReference type="SAM" id="MobiDB-lite"/>
    </source>
</evidence>
<feature type="region of interest" description="Disordered" evidence="1">
    <location>
        <begin position="1"/>
        <end position="23"/>
    </location>
</feature>
<sequence length="346" mass="38329">MCEAVQAAPVLRRRPSPPDTASTMMDDRCDDATMIRLIADDTWDGLDSYLRQATRKRAAIAYIGSTAVQLLDLVDGDLIIMDGSDAALGAGLVDPDVIDAWLAEGVEVRSLWGLHAKVMLLEGRRTRAVVGSANASARSRDQLREAAVVTDDEGLCAQVSEQLDVWQAESEEIDAEWLVRARAVYRPPVVASQPRSHRRLSRLWVGKAVNETTALPGKAAVVAERLEQRHGRGTVFPWRMHRGDELTVRQGDEVVIVDVGPIEQKARRNSRAWAPARVARVVTEPRRRPVALLVWSHSQPEPRTFAQVEEAVQAAGGRIDWNRPFDAHSSAAKALRDLWPISNERQ</sequence>
<dbReference type="AlphaFoldDB" id="A0A6N3JTW1"/>
<organism evidence="3 4">
    <name type="scientific">Micromonospora aurantiaca</name>
    <name type="common">nom. illeg.</name>
    <dbReference type="NCBI Taxonomy" id="47850"/>
    <lineage>
        <taxon>Bacteria</taxon>
        <taxon>Bacillati</taxon>
        <taxon>Actinomycetota</taxon>
        <taxon>Actinomycetes</taxon>
        <taxon>Micromonosporales</taxon>
        <taxon>Micromonosporaceae</taxon>
        <taxon>Micromonospora</taxon>
    </lineage>
</organism>
<protein>
    <recommendedName>
        <fullName evidence="2">PLD phosphodiesterase domain-containing protein</fullName>
    </recommendedName>
</protein>
<dbReference type="PROSITE" id="PS50035">
    <property type="entry name" value="PLD"/>
    <property type="match status" value="1"/>
</dbReference>
<accession>A0A6N3JTW1</accession>
<dbReference type="Proteomes" id="UP000253958">
    <property type="component" value="Chromosome"/>
</dbReference>
<dbReference type="InterPro" id="IPR025202">
    <property type="entry name" value="PLD-like_dom"/>
</dbReference>
<gene>
    <name evidence="3" type="ORF">DVH21_00070</name>
</gene>